<keyword evidence="2" id="KW-1185">Reference proteome</keyword>
<evidence type="ECO:0008006" key="3">
    <source>
        <dbReference type="Google" id="ProtNLM"/>
    </source>
</evidence>
<dbReference type="PANTHER" id="PTHR48471:SF1">
    <property type="entry name" value="DDE TNP4 DOMAIN-CONTAINING PROTEIN"/>
    <property type="match status" value="1"/>
</dbReference>
<dbReference type="OrthoDB" id="78198at2759"/>
<dbReference type="Proteomes" id="UP000256964">
    <property type="component" value="Unassembled WGS sequence"/>
</dbReference>
<proteinExistence type="predicted"/>
<dbReference type="EMBL" id="KZ857444">
    <property type="protein sequence ID" value="RDX44913.1"/>
    <property type="molecule type" value="Genomic_DNA"/>
</dbReference>
<dbReference type="PANTHER" id="PTHR48471">
    <property type="entry name" value="DDE TNP4 DOMAIN-CONTAINING PROTEIN"/>
    <property type="match status" value="1"/>
</dbReference>
<reference evidence="1 2" key="1">
    <citation type="journal article" date="2018" name="Biotechnol. Biofuels">
        <title>Integrative visual omics of the white-rot fungus Polyporus brumalis exposes the biotechnological potential of its oxidative enzymes for delignifying raw plant biomass.</title>
        <authorList>
            <person name="Miyauchi S."/>
            <person name="Rancon A."/>
            <person name="Drula E."/>
            <person name="Hage H."/>
            <person name="Chaduli D."/>
            <person name="Favel A."/>
            <person name="Grisel S."/>
            <person name="Henrissat B."/>
            <person name="Herpoel-Gimbert I."/>
            <person name="Ruiz-Duenas F.J."/>
            <person name="Chevret D."/>
            <person name="Hainaut M."/>
            <person name="Lin J."/>
            <person name="Wang M."/>
            <person name="Pangilinan J."/>
            <person name="Lipzen A."/>
            <person name="Lesage-Meessen L."/>
            <person name="Navarro D."/>
            <person name="Riley R."/>
            <person name="Grigoriev I.V."/>
            <person name="Zhou S."/>
            <person name="Raouche S."/>
            <person name="Rosso M.N."/>
        </authorList>
    </citation>
    <scope>NUCLEOTIDE SEQUENCE [LARGE SCALE GENOMIC DNA]</scope>
    <source>
        <strain evidence="1 2">BRFM 1820</strain>
    </source>
</reference>
<evidence type="ECO:0000313" key="1">
    <source>
        <dbReference type="EMBL" id="RDX44913.1"/>
    </source>
</evidence>
<name>A0A371CX96_9APHY</name>
<sequence length="261" mass="29387">MACPQHSQAVDGSITDEPDRLWFAWSNTTWQALYESCDDRAYIITMEINVDTFHYILNHGFDTNPDGLAHLGWQSLDAAGALGLVYHYLSSAMPDLSSRYSLSSPPQSAATGQCTHSDAPGSWHVAKITHPVYELLHHRMPDGYYLVADTAFPRGTRSIAGWIQAPLKANTALLLDALECEGLLACNCQLLQLRAGFGWLCLPLDINNADDHSELLEIRNVYTQIWEEAEDADIWNDFKNVLFGEIRRHDRVSRFHRVAQE</sequence>
<protein>
    <recommendedName>
        <fullName evidence="3">DDE Tnp4 domain-containing protein</fullName>
    </recommendedName>
</protein>
<gene>
    <name evidence="1" type="ORF">OH76DRAFT_1457874</name>
</gene>
<accession>A0A371CX96</accession>
<evidence type="ECO:0000313" key="2">
    <source>
        <dbReference type="Proteomes" id="UP000256964"/>
    </source>
</evidence>
<dbReference type="AlphaFoldDB" id="A0A371CX96"/>
<organism evidence="1 2">
    <name type="scientific">Lentinus brumalis</name>
    <dbReference type="NCBI Taxonomy" id="2498619"/>
    <lineage>
        <taxon>Eukaryota</taxon>
        <taxon>Fungi</taxon>
        <taxon>Dikarya</taxon>
        <taxon>Basidiomycota</taxon>
        <taxon>Agaricomycotina</taxon>
        <taxon>Agaricomycetes</taxon>
        <taxon>Polyporales</taxon>
        <taxon>Polyporaceae</taxon>
        <taxon>Lentinus</taxon>
    </lineage>
</organism>